<feature type="domain" description="DUF4767" evidence="3">
    <location>
        <begin position="42"/>
        <end position="167"/>
    </location>
</feature>
<name>A0A7H9EIA4_9LACO</name>
<evidence type="ECO:0000256" key="1">
    <source>
        <dbReference type="SAM" id="MobiDB-lite"/>
    </source>
</evidence>
<dbReference type="PROSITE" id="PS51257">
    <property type="entry name" value="PROKAR_LIPOPROTEIN"/>
    <property type="match status" value="1"/>
</dbReference>
<feature type="compositionally biased region" description="Basic and acidic residues" evidence="1">
    <location>
        <begin position="204"/>
        <end position="214"/>
    </location>
</feature>
<dbReference type="Pfam" id="PF15983">
    <property type="entry name" value="DUF4767"/>
    <property type="match status" value="1"/>
</dbReference>
<evidence type="ECO:0000259" key="3">
    <source>
        <dbReference type="Pfam" id="PF15983"/>
    </source>
</evidence>
<sequence length="362" mass="39713">MKKILTVSVATLSLVTLMAGCGRNNQSQPRVVKETTKKADVALWSKKKDQKLAQFITKWEKTMNQEYTKYDGHHALKTAAGMTYPADLKTATVKGKTGHMTWYKKGKGTKGYNVVALYNYDQSDSSSITYAFTIKNGEPIVLVNQGQENDWVPTKNDNLQDNFANIVEGRATKLKKVEKEEAVSEEDSSSSKSSQTSASANSSKGDDAHDDERDGYVTTPVAMRGTWYAKNEYGSAKIVVTDHQITLTDGDGKTYDYVLYRRKGQMPDPGTVTSADIERTKSWASAMAGQVHGMDTINIRGWYQSAGAGSYYSAHTEEVNGQKVPVVVSGSGAGAWVDAVFYPSEAMANSQGATQYSDLQYR</sequence>
<keyword evidence="2" id="KW-0732">Signal</keyword>
<proteinExistence type="predicted"/>
<dbReference type="KEGG" id="lsw:GTO87_00125"/>
<organism evidence="4 5">
    <name type="scientific">Ligilactobacillus saerimneri</name>
    <dbReference type="NCBI Taxonomy" id="228229"/>
    <lineage>
        <taxon>Bacteria</taxon>
        <taxon>Bacillati</taxon>
        <taxon>Bacillota</taxon>
        <taxon>Bacilli</taxon>
        <taxon>Lactobacillales</taxon>
        <taxon>Lactobacillaceae</taxon>
        <taxon>Ligilactobacillus</taxon>
    </lineage>
</organism>
<feature type="region of interest" description="Disordered" evidence="1">
    <location>
        <begin position="176"/>
        <end position="214"/>
    </location>
</feature>
<dbReference type="EMBL" id="CP047418">
    <property type="protein sequence ID" value="QLL77179.1"/>
    <property type="molecule type" value="Genomic_DNA"/>
</dbReference>
<protein>
    <submittedName>
        <fullName evidence="4">DUF4767 domain-containing protein</fullName>
    </submittedName>
</protein>
<dbReference type="AlphaFoldDB" id="A0A7H9EIA4"/>
<evidence type="ECO:0000313" key="5">
    <source>
        <dbReference type="Proteomes" id="UP000510886"/>
    </source>
</evidence>
<feature type="signal peptide" evidence="2">
    <location>
        <begin position="1"/>
        <end position="19"/>
    </location>
</feature>
<accession>A0A7H9EIA4</accession>
<dbReference type="Proteomes" id="UP000510886">
    <property type="component" value="Chromosome"/>
</dbReference>
<feature type="chain" id="PRO_5028942134" evidence="2">
    <location>
        <begin position="20"/>
        <end position="362"/>
    </location>
</feature>
<gene>
    <name evidence="4" type="ORF">GTO87_00125</name>
</gene>
<dbReference type="RefSeq" id="WP_180848998.1">
    <property type="nucleotide sequence ID" value="NZ_CP047418.1"/>
</dbReference>
<dbReference type="InterPro" id="IPR031927">
    <property type="entry name" value="DUF4767"/>
</dbReference>
<feature type="compositionally biased region" description="Low complexity" evidence="1">
    <location>
        <begin position="190"/>
        <end position="203"/>
    </location>
</feature>
<evidence type="ECO:0000256" key="2">
    <source>
        <dbReference type="SAM" id="SignalP"/>
    </source>
</evidence>
<evidence type="ECO:0000313" key="4">
    <source>
        <dbReference type="EMBL" id="QLL77179.1"/>
    </source>
</evidence>
<reference evidence="4 5" key="1">
    <citation type="submission" date="2020-01" db="EMBL/GenBank/DDBJ databases">
        <title>Complete and circular genome sequences of six lactobacillus isolates from horses.</title>
        <authorList>
            <person name="Hassan H.M."/>
        </authorList>
    </citation>
    <scope>NUCLEOTIDE SEQUENCE [LARGE SCALE GENOMIC DNA]</scope>
    <source>
        <strain evidence="4 5">1A</strain>
    </source>
</reference>